<dbReference type="Proteomes" id="UP001177023">
    <property type="component" value="Unassembled WGS sequence"/>
</dbReference>
<dbReference type="AlphaFoldDB" id="A0AA36FXQ4"/>
<feature type="non-terminal residue" evidence="2">
    <location>
        <position position="1"/>
    </location>
</feature>
<feature type="region of interest" description="Disordered" evidence="1">
    <location>
        <begin position="259"/>
        <end position="293"/>
    </location>
</feature>
<protein>
    <submittedName>
        <fullName evidence="2">Uncharacterized protein</fullName>
    </submittedName>
</protein>
<feature type="compositionally biased region" description="Basic residues" evidence="1">
    <location>
        <begin position="29"/>
        <end position="43"/>
    </location>
</feature>
<evidence type="ECO:0000313" key="3">
    <source>
        <dbReference type="Proteomes" id="UP001177023"/>
    </source>
</evidence>
<organism evidence="2 3">
    <name type="scientific">Mesorhabditis spiculigera</name>
    <dbReference type="NCBI Taxonomy" id="96644"/>
    <lineage>
        <taxon>Eukaryota</taxon>
        <taxon>Metazoa</taxon>
        <taxon>Ecdysozoa</taxon>
        <taxon>Nematoda</taxon>
        <taxon>Chromadorea</taxon>
        <taxon>Rhabditida</taxon>
        <taxon>Rhabditina</taxon>
        <taxon>Rhabditomorpha</taxon>
        <taxon>Rhabditoidea</taxon>
        <taxon>Rhabditidae</taxon>
        <taxon>Mesorhabditinae</taxon>
        <taxon>Mesorhabditis</taxon>
    </lineage>
</organism>
<comment type="caution">
    <text evidence="2">The sequence shown here is derived from an EMBL/GenBank/DDBJ whole genome shotgun (WGS) entry which is preliminary data.</text>
</comment>
<reference evidence="2" key="1">
    <citation type="submission" date="2023-06" db="EMBL/GenBank/DDBJ databases">
        <authorList>
            <person name="Delattre M."/>
        </authorList>
    </citation>
    <scope>NUCLEOTIDE SEQUENCE</scope>
    <source>
        <strain evidence="2">AF72</strain>
    </source>
</reference>
<keyword evidence="3" id="KW-1185">Reference proteome</keyword>
<accession>A0AA36FXQ4</accession>
<feature type="region of interest" description="Disordered" evidence="1">
    <location>
        <begin position="162"/>
        <end position="222"/>
    </location>
</feature>
<feature type="region of interest" description="Disordered" evidence="1">
    <location>
        <begin position="29"/>
        <end position="94"/>
    </location>
</feature>
<gene>
    <name evidence="2" type="ORF">MSPICULIGERA_LOCUS9106</name>
</gene>
<dbReference type="EMBL" id="CATQJA010002437">
    <property type="protein sequence ID" value="CAJ0570669.1"/>
    <property type="molecule type" value="Genomic_DNA"/>
</dbReference>
<feature type="compositionally biased region" description="Low complexity" evidence="1">
    <location>
        <begin position="204"/>
        <end position="215"/>
    </location>
</feature>
<sequence length="344" mass="38092">MMRAMTNWRLEYVKTFNSYTQAIEELRNTRHHHEGRARQRRSRSAPPAVRQPRRPAARPGLTPQLLLEAERDGRQQGRTAPNSAKDLTDAMRDERKAERDLTAALERMQMQLATLFAQSDVEQRVVTTQGEATTKAKTELTNYVHSLVIAHDDGWWTTVPRVEHQRRQPSPPSRASTPAPSPAPHDVAEDEEVVGAESPPPPQQQQGRARPRQAASPDANSQCCNCEKTQKLTRAYGPVACPDCRSSYRHAIEKLLNGETKPCSDDTCSKGSALPSASYRKPRSKGIPKRPPARLPTRIAASALSNYCLLASNITRLSFSRVAANDPGCNAAPRMSHGSAKIRA</sequence>
<name>A0AA36FXQ4_9BILA</name>
<proteinExistence type="predicted"/>
<feature type="compositionally biased region" description="Basic residues" evidence="1">
    <location>
        <begin position="280"/>
        <end position="292"/>
    </location>
</feature>
<evidence type="ECO:0000313" key="2">
    <source>
        <dbReference type="EMBL" id="CAJ0570669.1"/>
    </source>
</evidence>
<evidence type="ECO:0000256" key="1">
    <source>
        <dbReference type="SAM" id="MobiDB-lite"/>
    </source>
</evidence>